<evidence type="ECO:0000256" key="1">
    <source>
        <dbReference type="ARBA" id="ARBA00022723"/>
    </source>
</evidence>
<dbReference type="NCBIfam" id="TIGR00294">
    <property type="entry name" value="GTP cyclohydrolase MptA"/>
    <property type="match status" value="1"/>
</dbReference>
<dbReference type="UniPathway" id="UPA00065"/>
<evidence type="ECO:0000313" key="7">
    <source>
        <dbReference type="Proteomes" id="UP000317158"/>
    </source>
</evidence>
<sequence length="329" mass="37673">MQTYKRGVINLTNLPDVQSTRPDVAINLNRVGVTNVKKLVEIARKGKRPIVLISIFDMFVDLPYNIKGANLSRNFEAMNEVLEDAIKSPAYIIEDLCDEIAKRLLERHEYATKSEVRMRSEYVLKKKTKITKHPCQEVIDIFADSKLERGKKTKKTIGAEVVGMTACPCAQDMMQDMAIDELKKIGVEEEKIEKFVNNFPMATHNQRGRGIISIEVPEEYYVSLDDIIAIIEESVSSPIFEFLKRADEKDLVYTAHKNPKFVEDCVRDMAKKIVEKFGYLPDETIVTIKQINEESIHRHNAFAERVATLSDLRKEINNNSNEKMITTCK</sequence>
<comment type="caution">
    <text evidence="6">The sequence shown here is derived from an EMBL/GenBank/DDBJ whole genome shotgun (WGS) entry which is preliminary data.</text>
</comment>
<comment type="catalytic activity">
    <reaction evidence="4">
        <text>GTP + H2O = 7,8-dihydroneopterin 2',3'-cyclic phosphate + formate + diphosphate + H(+)</text>
        <dbReference type="Rhea" id="RHEA:25860"/>
        <dbReference type="ChEBI" id="CHEBI:15377"/>
        <dbReference type="ChEBI" id="CHEBI:15378"/>
        <dbReference type="ChEBI" id="CHEBI:15740"/>
        <dbReference type="ChEBI" id="CHEBI:33019"/>
        <dbReference type="ChEBI" id="CHEBI:37565"/>
        <dbReference type="ChEBI" id="CHEBI:58854"/>
        <dbReference type="EC" id="3.5.4.39"/>
    </reaction>
</comment>
<dbReference type="Pfam" id="PF02649">
    <property type="entry name" value="GCHY-1"/>
    <property type="match status" value="1"/>
</dbReference>
<evidence type="ECO:0000256" key="5">
    <source>
        <dbReference type="NCBIfam" id="TIGR00294"/>
    </source>
</evidence>
<evidence type="ECO:0000256" key="2">
    <source>
        <dbReference type="ARBA" id="ARBA00022801"/>
    </source>
</evidence>
<dbReference type="HAMAP" id="MF_01527_A">
    <property type="entry name" value="GTP_cyclohydrol_A"/>
    <property type="match status" value="1"/>
</dbReference>
<evidence type="ECO:0000313" key="6">
    <source>
        <dbReference type="EMBL" id="RZN65374.1"/>
    </source>
</evidence>
<evidence type="ECO:0000256" key="3">
    <source>
        <dbReference type="ARBA" id="ARBA00023004"/>
    </source>
</evidence>
<comment type="cofactor">
    <cofactor evidence="4">
        <name>Fe(2+)</name>
        <dbReference type="ChEBI" id="CHEBI:29033"/>
    </cofactor>
    <text evidence="4">Binds 1 Fe(2+) ion per subunit.</text>
</comment>
<comment type="similarity">
    <text evidence="4">Belongs to the GTP cyclohydrolase IV family.</text>
</comment>
<proteinExistence type="inferred from homology"/>
<dbReference type="InterPro" id="IPR003801">
    <property type="entry name" value="GTP_cyclohydrolase_FolE2/MptA"/>
</dbReference>
<keyword evidence="3 4" id="KW-0408">Iron</keyword>
<dbReference type="AlphaFoldDB" id="A0A520KTG0"/>
<dbReference type="Gene3D" id="3.10.270.10">
    <property type="entry name" value="Urate Oxidase"/>
    <property type="match status" value="1"/>
</dbReference>
<comment type="subunit">
    <text evidence="4">Homodimer.</text>
</comment>
<keyword evidence="2 4" id="KW-0378">Hydrolase</keyword>
<dbReference type="GO" id="GO:0005506">
    <property type="term" value="F:iron ion binding"/>
    <property type="evidence" value="ECO:0007669"/>
    <property type="project" value="UniProtKB-UniRule"/>
</dbReference>
<name>A0A520KTG0_METT2</name>
<dbReference type="Proteomes" id="UP000317158">
    <property type="component" value="Unassembled WGS sequence"/>
</dbReference>
<evidence type="ECO:0000256" key="4">
    <source>
        <dbReference type="HAMAP-Rule" id="MF_01527"/>
    </source>
</evidence>
<dbReference type="PANTHER" id="PTHR36445:SF1">
    <property type="entry name" value="GTP CYCLOHYDROLASE MPTA"/>
    <property type="match status" value="1"/>
</dbReference>
<dbReference type="InterPro" id="IPR022840">
    <property type="entry name" value="GTP_cyclohydrolase_MptA"/>
</dbReference>
<comment type="pathway">
    <text evidence="4">Cofactor biosynthesis; 5,6,7,8-tetrahydromethanopterin biosynthesis.</text>
</comment>
<dbReference type="PANTHER" id="PTHR36445">
    <property type="entry name" value="GTP CYCLOHYDROLASE MPTA"/>
    <property type="match status" value="1"/>
</dbReference>
<dbReference type="EMBL" id="RXIF01000002">
    <property type="protein sequence ID" value="RZN65374.1"/>
    <property type="molecule type" value="Genomic_DNA"/>
</dbReference>
<dbReference type="GO" id="GO:0044682">
    <property type="term" value="F:GTP cyclohydrolase IV activity"/>
    <property type="evidence" value="ECO:0007669"/>
    <property type="project" value="UniProtKB-UniRule"/>
</dbReference>
<keyword evidence="1 4" id="KW-0479">Metal-binding</keyword>
<feature type="site" description="May be catalytically important" evidence="4">
    <location>
        <position position="167"/>
    </location>
</feature>
<gene>
    <name evidence="4" type="primary">mptA</name>
    <name evidence="6" type="ORF">EF806_00285</name>
</gene>
<dbReference type="EC" id="3.5.4.39" evidence="4 5"/>
<comment type="function">
    <text evidence="4">Converts GTP to 7,8-dihydro-D-neopterin 2',3'-cyclic phosphate, the first intermediate in the biosynthesis of coenzyme methanopterin.</text>
</comment>
<dbReference type="GO" id="GO:2001118">
    <property type="term" value="P:tetrahydromethanopterin biosynthetic process"/>
    <property type="evidence" value="ECO:0007669"/>
    <property type="project" value="UniProtKB-UniRule"/>
</dbReference>
<organism evidence="6 7">
    <name type="scientific">Methanoliparum thermophilum</name>
    <dbReference type="NCBI Taxonomy" id="2491083"/>
    <lineage>
        <taxon>Archaea</taxon>
        <taxon>Methanobacteriati</taxon>
        <taxon>Methanobacteriota</taxon>
        <taxon>Candidatus Methanoliparia</taxon>
        <taxon>Candidatus Methanoliparales</taxon>
        <taxon>Candidatus Methanoliparaceae</taxon>
        <taxon>Candidatus Methanoliparum</taxon>
    </lineage>
</organism>
<accession>A0A520KTG0</accession>
<reference evidence="6 7" key="1">
    <citation type="journal article" date="2019" name="Nat. Microbiol.">
        <title>Wide diversity of methane and short-chain alkane metabolisms in uncultured archaea.</title>
        <authorList>
            <person name="Borrel G."/>
            <person name="Adam P.S."/>
            <person name="McKay L.J."/>
            <person name="Chen L.X."/>
            <person name="Sierra-Garcia I.N."/>
            <person name="Sieber C.M."/>
            <person name="Letourneur Q."/>
            <person name="Ghozlane A."/>
            <person name="Andersen G.L."/>
            <person name="Li W.J."/>
            <person name="Hallam S.J."/>
            <person name="Muyzer G."/>
            <person name="de Oliveira V.M."/>
            <person name="Inskeep W.P."/>
            <person name="Banfield J.F."/>
            <person name="Gribaldo S."/>
        </authorList>
    </citation>
    <scope>NUCLEOTIDE SEQUENCE [LARGE SCALE GENOMIC DNA]</scope>
    <source>
        <strain evidence="6">NM1a</strain>
    </source>
</reference>
<dbReference type="GO" id="GO:0003934">
    <property type="term" value="F:GTP cyclohydrolase I activity"/>
    <property type="evidence" value="ECO:0007669"/>
    <property type="project" value="InterPro"/>
</dbReference>
<protein>
    <recommendedName>
        <fullName evidence="4 5">GTP cyclohydrolase MptA</fullName>
        <ecNumber evidence="4 5">3.5.4.39</ecNumber>
    </recommendedName>
    <alternativeName>
        <fullName evidence="4">GTP cyclohydrolase IV</fullName>
    </alternativeName>
</protein>